<evidence type="ECO:0000256" key="6">
    <source>
        <dbReference type="PIRSR" id="PIRSR001430-2"/>
    </source>
</evidence>
<feature type="domain" description="Pseudouridine synthase I TruA alpha/beta" evidence="8">
    <location>
        <begin position="143"/>
        <end position="245"/>
    </location>
</feature>
<proteinExistence type="inferred from homology"/>
<comment type="caution">
    <text evidence="9">The sequence shown here is derived from an EMBL/GenBank/DDBJ whole genome shotgun (WGS) entry which is preliminary data.</text>
</comment>
<dbReference type="InterPro" id="IPR001406">
    <property type="entry name" value="PsdUridine_synth_TruA"/>
</dbReference>
<dbReference type="eggNOG" id="COG0101">
    <property type="taxonomic scope" value="Bacteria"/>
</dbReference>
<dbReference type="GO" id="GO:0160147">
    <property type="term" value="F:tRNA pseudouridine(38-40) synthase activity"/>
    <property type="evidence" value="ECO:0007669"/>
    <property type="project" value="UniProtKB-EC"/>
</dbReference>
<feature type="binding site" evidence="4 6">
    <location>
        <position position="110"/>
    </location>
    <ligand>
        <name>substrate</name>
    </ligand>
</feature>
<evidence type="ECO:0000256" key="3">
    <source>
        <dbReference type="ARBA" id="ARBA00023235"/>
    </source>
</evidence>
<dbReference type="RefSeq" id="WP_020877103.1">
    <property type="nucleotide sequence ID" value="NZ_ATHJ01000094.1"/>
</dbReference>
<evidence type="ECO:0000256" key="4">
    <source>
        <dbReference type="HAMAP-Rule" id="MF_00171"/>
    </source>
</evidence>
<dbReference type="FunFam" id="3.30.70.580:FF:000001">
    <property type="entry name" value="tRNA pseudouridine synthase A"/>
    <property type="match status" value="1"/>
</dbReference>
<feature type="active site" description="Nucleophile" evidence="4 5">
    <location>
        <position position="52"/>
    </location>
</feature>
<dbReference type="PATRIC" id="fig|1121405.3.peg.2843"/>
<dbReference type="CDD" id="cd02570">
    <property type="entry name" value="PseudoU_synth_EcTruA"/>
    <property type="match status" value="1"/>
</dbReference>
<dbReference type="PANTHER" id="PTHR11142">
    <property type="entry name" value="PSEUDOURIDYLATE SYNTHASE"/>
    <property type="match status" value="1"/>
</dbReference>
<dbReference type="Gene3D" id="3.30.70.660">
    <property type="entry name" value="Pseudouridine synthase I, catalytic domain, C-terminal subdomain"/>
    <property type="match status" value="1"/>
</dbReference>
<keyword evidence="3 4" id="KW-0413">Isomerase</keyword>
<evidence type="ECO:0000256" key="7">
    <source>
        <dbReference type="RuleBase" id="RU003792"/>
    </source>
</evidence>
<accession>S7TPZ3</accession>
<dbReference type="EC" id="5.4.99.12" evidence="4"/>
<protein>
    <recommendedName>
        <fullName evidence="4">tRNA pseudouridine synthase A</fullName>
        <ecNumber evidence="4">5.4.99.12</ecNumber>
    </recommendedName>
    <alternativeName>
        <fullName evidence="4">tRNA pseudouridine(38-40) synthase</fullName>
    </alternativeName>
    <alternativeName>
        <fullName evidence="4">tRNA pseudouridylate synthase I</fullName>
    </alternativeName>
    <alternativeName>
        <fullName evidence="4">tRNA-uridine isomerase I</fullName>
    </alternativeName>
</protein>
<evidence type="ECO:0000256" key="5">
    <source>
        <dbReference type="PIRSR" id="PIRSR001430-1"/>
    </source>
</evidence>
<evidence type="ECO:0000313" key="10">
    <source>
        <dbReference type="Proteomes" id="UP000014977"/>
    </source>
</evidence>
<evidence type="ECO:0000259" key="8">
    <source>
        <dbReference type="Pfam" id="PF01416"/>
    </source>
</evidence>
<keyword evidence="2 4" id="KW-0819">tRNA processing</keyword>
<comment type="caution">
    <text evidence="4">Lacks conserved residue(s) required for the propagation of feature annotation.</text>
</comment>
<dbReference type="AlphaFoldDB" id="S7TPZ3"/>
<keyword evidence="10" id="KW-1185">Reference proteome</keyword>
<dbReference type="Pfam" id="PF01416">
    <property type="entry name" value="PseudoU_synth_1"/>
    <property type="match status" value="2"/>
</dbReference>
<dbReference type="GO" id="GO:0003723">
    <property type="term" value="F:RNA binding"/>
    <property type="evidence" value="ECO:0007669"/>
    <property type="project" value="InterPro"/>
</dbReference>
<comment type="function">
    <text evidence="4">Formation of pseudouridine at positions 38, 39 and 40 in the anticodon stem and loop of transfer RNAs.</text>
</comment>
<evidence type="ECO:0000256" key="2">
    <source>
        <dbReference type="ARBA" id="ARBA00022694"/>
    </source>
</evidence>
<evidence type="ECO:0000313" key="9">
    <source>
        <dbReference type="EMBL" id="EPR39031.1"/>
    </source>
</evidence>
<dbReference type="STRING" id="897.B2D07_05715"/>
<dbReference type="NCBIfam" id="TIGR00071">
    <property type="entry name" value="hisT_truA"/>
    <property type="match status" value="1"/>
</dbReference>
<dbReference type="InterPro" id="IPR020097">
    <property type="entry name" value="PsdUridine_synth_TruA_a/b_dom"/>
</dbReference>
<comment type="similarity">
    <text evidence="1 4 7">Belongs to the tRNA pseudouridine synthase TruA family.</text>
</comment>
<dbReference type="HAMAP" id="MF_00171">
    <property type="entry name" value="TruA"/>
    <property type="match status" value="1"/>
</dbReference>
<organism evidence="9 10">
    <name type="scientific">Desulfococcus multivorans DSM 2059</name>
    <dbReference type="NCBI Taxonomy" id="1121405"/>
    <lineage>
        <taxon>Bacteria</taxon>
        <taxon>Pseudomonadati</taxon>
        <taxon>Thermodesulfobacteriota</taxon>
        <taxon>Desulfobacteria</taxon>
        <taxon>Desulfobacterales</taxon>
        <taxon>Desulfococcaceae</taxon>
        <taxon>Desulfococcus</taxon>
    </lineage>
</organism>
<comment type="subunit">
    <text evidence="4">Homodimer.</text>
</comment>
<dbReference type="PIRSF" id="PIRSF001430">
    <property type="entry name" value="tRNA_psdUrid_synth"/>
    <property type="match status" value="1"/>
</dbReference>
<dbReference type="EMBL" id="ATHJ01000094">
    <property type="protein sequence ID" value="EPR39031.1"/>
    <property type="molecule type" value="Genomic_DNA"/>
</dbReference>
<gene>
    <name evidence="4" type="primary">truA</name>
    <name evidence="9" type="ORF">dsmv_0441</name>
</gene>
<comment type="catalytic activity">
    <reaction evidence="4 7">
        <text>uridine(38/39/40) in tRNA = pseudouridine(38/39/40) in tRNA</text>
        <dbReference type="Rhea" id="RHEA:22376"/>
        <dbReference type="Rhea" id="RHEA-COMP:10085"/>
        <dbReference type="Rhea" id="RHEA-COMP:10087"/>
        <dbReference type="ChEBI" id="CHEBI:65314"/>
        <dbReference type="ChEBI" id="CHEBI:65315"/>
        <dbReference type="EC" id="5.4.99.12"/>
    </reaction>
</comment>
<feature type="domain" description="Pseudouridine synthase I TruA alpha/beta" evidence="8">
    <location>
        <begin position="8"/>
        <end position="104"/>
    </location>
</feature>
<reference evidence="9 10" key="1">
    <citation type="journal article" date="2013" name="Genome Announc.">
        <title>Draft genome sequences for three mercury-methylating, sulfate-reducing bacteria.</title>
        <authorList>
            <person name="Brown S.D."/>
            <person name="Hurt R.A.Jr."/>
            <person name="Gilmour C.C."/>
            <person name="Elias D.A."/>
        </authorList>
    </citation>
    <scope>NUCLEOTIDE SEQUENCE [LARGE SCALE GENOMIC DNA]</scope>
    <source>
        <strain evidence="9 10">DSM 2059</strain>
    </source>
</reference>
<dbReference type="SUPFAM" id="SSF55120">
    <property type="entry name" value="Pseudouridine synthase"/>
    <property type="match status" value="1"/>
</dbReference>
<name>S7TPZ3_DESML</name>
<evidence type="ECO:0000256" key="1">
    <source>
        <dbReference type="ARBA" id="ARBA00009375"/>
    </source>
</evidence>
<dbReference type="GO" id="GO:0031119">
    <property type="term" value="P:tRNA pseudouridine synthesis"/>
    <property type="evidence" value="ECO:0007669"/>
    <property type="project" value="UniProtKB-UniRule"/>
</dbReference>
<dbReference type="InterPro" id="IPR020103">
    <property type="entry name" value="PsdUridine_synth_cat_dom_sf"/>
</dbReference>
<sequence length="262" mass="29378">MKNFRMTIEYDGGGFAGWQYQPRRRTVQGEIESALETMVGVPVRLAASGRTDAGVHALGQVAGFRCETRLSPEIIQKGLNSMLDGDIVIRDCREAPDGFHARFDAKGKTYHYHILNHALPSAIHRRHVWFIRRPLDTTAMQEAADHLLGEHDFSAFEGAGSPRSHSIRCITEANLMKSVEGIIVFQISANGFLRFMVRNIVGSLVDVGHRKTTPARFKKILDSRDRRCAGATAPPQGLFLMQVWYAGEEVQPSWRQKNHLPT</sequence>
<dbReference type="Gene3D" id="3.30.70.580">
    <property type="entry name" value="Pseudouridine synthase I, catalytic domain, N-terminal subdomain"/>
    <property type="match status" value="1"/>
</dbReference>
<dbReference type="InterPro" id="IPR020095">
    <property type="entry name" value="PsdUridine_synth_TruA_C"/>
</dbReference>
<dbReference type="PANTHER" id="PTHR11142:SF0">
    <property type="entry name" value="TRNA PSEUDOURIDINE SYNTHASE-LIKE 1"/>
    <property type="match status" value="1"/>
</dbReference>
<dbReference type="Proteomes" id="UP000014977">
    <property type="component" value="Unassembled WGS sequence"/>
</dbReference>
<dbReference type="InterPro" id="IPR020094">
    <property type="entry name" value="TruA/RsuA/RluB/E/F_N"/>
</dbReference>